<dbReference type="Gene3D" id="1.10.510.10">
    <property type="entry name" value="Transferase(Phosphotransferase) domain 1"/>
    <property type="match status" value="1"/>
</dbReference>
<dbReference type="PROSITE" id="PS50011">
    <property type="entry name" value="PROTEIN_KINASE_DOM"/>
    <property type="match status" value="1"/>
</dbReference>
<dbReference type="PROSITE" id="PS00108">
    <property type="entry name" value="PROTEIN_KINASE_ST"/>
    <property type="match status" value="1"/>
</dbReference>
<dbReference type="Pfam" id="PF00069">
    <property type="entry name" value="Pkinase"/>
    <property type="match status" value="1"/>
</dbReference>
<keyword evidence="1" id="KW-0808">Transferase</keyword>
<keyword evidence="4" id="KW-0067">ATP-binding</keyword>
<evidence type="ECO:0000256" key="4">
    <source>
        <dbReference type="ARBA" id="ARBA00022840"/>
    </source>
</evidence>
<dbReference type="EMBL" id="JAPNKE010000002">
    <property type="protein sequence ID" value="MCY1013189.1"/>
    <property type="molecule type" value="Genomic_DNA"/>
</dbReference>
<dbReference type="Proteomes" id="UP001150924">
    <property type="component" value="Unassembled WGS sequence"/>
</dbReference>
<dbReference type="InterPro" id="IPR015943">
    <property type="entry name" value="WD40/YVTN_repeat-like_dom_sf"/>
</dbReference>
<dbReference type="GO" id="GO:0005524">
    <property type="term" value="F:ATP binding"/>
    <property type="evidence" value="ECO:0007669"/>
    <property type="project" value="UniProtKB-KW"/>
</dbReference>
<dbReference type="InterPro" id="IPR008271">
    <property type="entry name" value="Ser/Thr_kinase_AS"/>
</dbReference>
<evidence type="ECO:0000256" key="3">
    <source>
        <dbReference type="ARBA" id="ARBA00022777"/>
    </source>
</evidence>
<feature type="region of interest" description="Disordered" evidence="5">
    <location>
        <begin position="1"/>
        <end position="44"/>
    </location>
</feature>
<keyword evidence="8" id="KW-1185">Reference proteome</keyword>
<accession>A0A9X3EZD8</accession>
<dbReference type="RefSeq" id="WP_267776935.1">
    <property type="nucleotide sequence ID" value="NZ_JAPNKE010000002.1"/>
</dbReference>
<feature type="domain" description="Protein kinase" evidence="6">
    <location>
        <begin position="90"/>
        <end position="375"/>
    </location>
</feature>
<comment type="caution">
    <text evidence="7">The sequence shown here is derived from an EMBL/GenBank/DDBJ whole genome shotgun (WGS) entry which is preliminary data.</text>
</comment>
<dbReference type="PANTHER" id="PTHR43289:SF6">
    <property type="entry name" value="SERINE_THREONINE-PROTEIN KINASE NEKL-3"/>
    <property type="match status" value="1"/>
</dbReference>
<evidence type="ECO:0000313" key="8">
    <source>
        <dbReference type="Proteomes" id="UP001150924"/>
    </source>
</evidence>
<proteinExistence type="predicted"/>
<sequence>MSGDRASEVGAFFHRSSRDNQHSPGDASRAPPPPSPDPATLARAQARLLAGLSHLGFETTTAGDPTAGQRSWGAPTEREPTRGEPVTGRYRFGPVFARGGLGAVRRAEDLKLGRTVAVKELLRFDERSVDRFVREAAITSRLQHPGIVPLYDLGRADDGRPFLCMKLVEGASLEQRIAGCADVQARLGLVPHVIAAAEAMAYAHRQGVIHRDLKPANILIGAFGEAVVIDWGLAKYMSQETEAVAAEDSADFVVSDLTTAGSLLGTVRYMPPEQARGDGVDGRSDIYALGAVLYHVLAGVPPFHDRRAAALIREVLEGEPHRLAKLVPEAPPALIAVVEKAMAKQPGRRYADAEALADDLRRYQAGRLVGAHAYSLAEVGRLWLRRHRAVATVGAASLVALAAIGVVAVGRIGEARDVAEEQRAAAVSAQDVAEVRASEAEAARVTADRRADELLLAQARLAIAAEPAQVYPLLAQLTPEPARDGAVRALALAAWRPGAVGAAMTGPTDALLDGIHLADGTWIAVGLDGLWRWRPGAAEGEKIGGRGQLAATPDGTAWAHVSSERGKEFVAAVHRPDGSEPLRLAGETDRPVAFYRWALSPDGESLWAWPGLAVPALEFAVKTGARRELPGADAPAAVAGLSLHGSPDGRRLAGARDESLVVWDRETGEVEVSRHPCKPRLYRGHWTPDGRALVVPCAGAERASSASGVERQVVWRTDGPSRMVEAGWSAPARDALVFVGHRDGWTTAWAEDPAGARLWTRDVRTDRSDDFVVAPHTSRDGRLVKWGFGVTTDVLDVATGTAIVAQADLDAAVLGDGELLLAGAEGHRRVRPSEAAWQSLWPASPVPRRQARLAEHGGWAVTGGPESTARIDLRSGATTTPTPSCRPRREDHGLMAIADDGQVLLSVAEGAACLWGHGREDIFEVPRHPWSGAVFGAGRFAIGFADGEVREWTSPGAPSLRLPLHEHLHDLQYAPGGEVLAALTGDGGVMVVERDGTARRMVEPVASADGSTYASLAFAPAGATLAVYRRGQAEVEVVDLERDGRLQLAGATTSQKAGSFVSSRFSPSGRRLVVLDGDLLQAWSLAQPGAPLRVAGPQGRDAAFLDEQTLAVVGIDGRVEVVDLVSGLAAPMRGPTGGRVGPQLAAVAGGLVLLASTGEVLRFTDRLPAAGAPLHAWLREAAGVRDMP</sequence>
<dbReference type="InterPro" id="IPR011009">
    <property type="entry name" value="Kinase-like_dom_sf"/>
</dbReference>
<dbReference type="SUPFAM" id="SSF101908">
    <property type="entry name" value="Putative isomerase YbhE"/>
    <property type="match status" value="1"/>
</dbReference>
<dbReference type="InterPro" id="IPR000719">
    <property type="entry name" value="Prot_kinase_dom"/>
</dbReference>
<keyword evidence="3 7" id="KW-0418">Kinase</keyword>
<dbReference type="AlphaFoldDB" id="A0A9X3EZD8"/>
<dbReference type="CDD" id="cd14014">
    <property type="entry name" value="STKc_PknB_like"/>
    <property type="match status" value="1"/>
</dbReference>
<dbReference type="InterPro" id="IPR011044">
    <property type="entry name" value="Quino_amine_DH_bsu"/>
</dbReference>
<feature type="region of interest" description="Disordered" evidence="5">
    <location>
        <begin position="57"/>
        <end position="89"/>
    </location>
</feature>
<gene>
    <name evidence="7" type="ORF">OV079_48205</name>
</gene>
<dbReference type="GO" id="GO:0004674">
    <property type="term" value="F:protein serine/threonine kinase activity"/>
    <property type="evidence" value="ECO:0007669"/>
    <property type="project" value="TreeGrafter"/>
</dbReference>
<protein>
    <submittedName>
        <fullName evidence="7">Serine/threonine-protein kinase</fullName>
    </submittedName>
</protein>
<organism evidence="7 8">
    <name type="scientific">Nannocystis pusilla</name>
    <dbReference type="NCBI Taxonomy" id="889268"/>
    <lineage>
        <taxon>Bacteria</taxon>
        <taxon>Pseudomonadati</taxon>
        <taxon>Myxococcota</taxon>
        <taxon>Polyangia</taxon>
        <taxon>Nannocystales</taxon>
        <taxon>Nannocystaceae</taxon>
        <taxon>Nannocystis</taxon>
    </lineage>
</organism>
<dbReference type="SUPFAM" id="SSF56112">
    <property type="entry name" value="Protein kinase-like (PK-like)"/>
    <property type="match status" value="1"/>
</dbReference>
<evidence type="ECO:0000256" key="2">
    <source>
        <dbReference type="ARBA" id="ARBA00022741"/>
    </source>
</evidence>
<keyword evidence="2" id="KW-0547">Nucleotide-binding</keyword>
<reference evidence="7" key="1">
    <citation type="submission" date="2022-11" db="EMBL/GenBank/DDBJ databases">
        <title>Minimal conservation of predation-associated metabolite biosynthetic gene clusters underscores biosynthetic potential of Myxococcota including descriptions for ten novel species: Archangium lansinium sp. nov., Myxococcus landrumus sp. nov., Nannocystis bai.</title>
        <authorList>
            <person name="Ahearne A."/>
            <person name="Stevens C."/>
            <person name="Phillips K."/>
        </authorList>
    </citation>
    <scope>NUCLEOTIDE SEQUENCE</scope>
    <source>
        <strain evidence="7">Na p29</strain>
    </source>
</reference>
<evidence type="ECO:0000259" key="6">
    <source>
        <dbReference type="PROSITE" id="PS50011"/>
    </source>
</evidence>
<dbReference type="Gene3D" id="2.130.10.10">
    <property type="entry name" value="YVTN repeat-like/Quinoprotein amine dehydrogenase"/>
    <property type="match status" value="2"/>
</dbReference>
<dbReference type="SMART" id="SM00220">
    <property type="entry name" value="S_TKc"/>
    <property type="match status" value="1"/>
</dbReference>
<name>A0A9X3EZD8_9BACT</name>
<evidence type="ECO:0000256" key="1">
    <source>
        <dbReference type="ARBA" id="ARBA00022679"/>
    </source>
</evidence>
<evidence type="ECO:0000313" key="7">
    <source>
        <dbReference type="EMBL" id="MCY1013189.1"/>
    </source>
</evidence>
<dbReference type="Gene3D" id="3.30.200.20">
    <property type="entry name" value="Phosphorylase Kinase, domain 1"/>
    <property type="match status" value="1"/>
</dbReference>
<dbReference type="PANTHER" id="PTHR43289">
    <property type="entry name" value="MITOGEN-ACTIVATED PROTEIN KINASE KINASE KINASE 20-RELATED"/>
    <property type="match status" value="1"/>
</dbReference>
<dbReference type="SUPFAM" id="SSF50969">
    <property type="entry name" value="YVTN repeat-like/Quinoprotein amine dehydrogenase"/>
    <property type="match status" value="2"/>
</dbReference>
<evidence type="ECO:0000256" key="5">
    <source>
        <dbReference type="SAM" id="MobiDB-lite"/>
    </source>
</evidence>